<evidence type="ECO:0000256" key="7">
    <source>
        <dbReference type="RuleBase" id="RU363032"/>
    </source>
</evidence>
<evidence type="ECO:0000259" key="8">
    <source>
        <dbReference type="PROSITE" id="PS50928"/>
    </source>
</evidence>
<proteinExistence type="inferred from homology"/>
<dbReference type="RefSeq" id="WP_091912199.1">
    <property type="nucleotide sequence ID" value="NZ_FNLO01000013.1"/>
</dbReference>
<dbReference type="Pfam" id="PF00528">
    <property type="entry name" value="BPD_transp_1"/>
    <property type="match status" value="1"/>
</dbReference>
<dbReference type="InterPro" id="IPR045621">
    <property type="entry name" value="BPD_transp_1_N"/>
</dbReference>
<evidence type="ECO:0000256" key="2">
    <source>
        <dbReference type="ARBA" id="ARBA00022448"/>
    </source>
</evidence>
<comment type="subcellular location">
    <subcellularLocation>
        <location evidence="1 7">Cell membrane</location>
        <topology evidence="1 7">Multi-pass membrane protein</topology>
    </subcellularLocation>
</comment>
<evidence type="ECO:0000313" key="10">
    <source>
        <dbReference type="Proteomes" id="UP000243719"/>
    </source>
</evidence>
<dbReference type="PANTHER" id="PTHR43163">
    <property type="entry name" value="DIPEPTIDE TRANSPORT SYSTEM PERMEASE PROTEIN DPPB-RELATED"/>
    <property type="match status" value="1"/>
</dbReference>
<feature type="transmembrane region" description="Helical" evidence="7">
    <location>
        <begin position="101"/>
        <end position="123"/>
    </location>
</feature>
<dbReference type="EMBL" id="FNLO01000013">
    <property type="protein sequence ID" value="SDV50798.1"/>
    <property type="molecule type" value="Genomic_DNA"/>
</dbReference>
<dbReference type="GO" id="GO:0071916">
    <property type="term" value="F:dipeptide transmembrane transporter activity"/>
    <property type="evidence" value="ECO:0007669"/>
    <property type="project" value="TreeGrafter"/>
</dbReference>
<gene>
    <name evidence="9" type="ORF">SAMN05216551_113117</name>
</gene>
<keyword evidence="6 7" id="KW-0472">Membrane</keyword>
<dbReference type="PANTHER" id="PTHR43163:SF6">
    <property type="entry name" value="DIPEPTIDE TRANSPORT SYSTEM PERMEASE PROTEIN DPPB-RELATED"/>
    <property type="match status" value="1"/>
</dbReference>
<keyword evidence="2 7" id="KW-0813">Transport</keyword>
<reference evidence="10" key="1">
    <citation type="submission" date="2016-09" db="EMBL/GenBank/DDBJ databases">
        <authorList>
            <person name="Varghese N."/>
            <person name="Submissions S."/>
        </authorList>
    </citation>
    <scope>NUCLEOTIDE SEQUENCE [LARGE SCALE GENOMIC DNA]</scope>
    <source>
        <strain evidence="10">JS23</strain>
    </source>
</reference>
<evidence type="ECO:0000256" key="4">
    <source>
        <dbReference type="ARBA" id="ARBA00022692"/>
    </source>
</evidence>
<dbReference type="OrthoDB" id="9803623at2"/>
<keyword evidence="3" id="KW-1003">Cell membrane</keyword>
<dbReference type="STRING" id="1770053.SAMN05216551_113117"/>
<keyword evidence="10" id="KW-1185">Reference proteome</keyword>
<dbReference type="InterPro" id="IPR000515">
    <property type="entry name" value="MetI-like"/>
</dbReference>
<dbReference type="AlphaFoldDB" id="A0A1H2PUE8"/>
<evidence type="ECO:0000256" key="3">
    <source>
        <dbReference type="ARBA" id="ARBA00022475"/>
    </source>
</evidence>
<accession>A0A1H2PUE8</accession>
<evidence type="ECO:0000256" key="5">
    <source>
        <dbReference type="ARBA" id="ARBA00022989"/>
    </source>
</evidence>
<organism evidence="9 10">
    <name type="scientific">Chitinasiproducens palmae</name>
    <dbReference type="NCBI Taxonomy" id="1770053"/>
    <lineage>
        <taxon>Bacteria</taxon>
        <taxon>Pseudomonadati</taxon>
        <taxon>Pseudomonadota</taxon>
        <taxon>Betaproteobacteria</taxon>
        <taxon>Burkholderiales</taxon>
        <taxon>Burkholderiaceae</taxon>
        <taxon>Chitinasiproducens</taxon>
    </lineage>
</organism>
<dbReference type="InterPro" id="IPR035906">
    <property type="entry name" value="MetI-like_sf"/>
</dbReference>
<dbReference type="CDD" id="cd06261">
    <property type="entry name" value="TM_PBP2"/>
    <property type="match status" value="1"/>
</dbReference>
<dbReference type="Proteomes" id="UP000243719">
    <property type="component" value="Unassembled WGS sequence"/>
</dbReference>
<protein>
    <submittedName>
        <fullName evidence="9">Peptide/nickel transport system permease protein</fullName>
    </submittedName>
</protein>
<feature type="transmembrane region" description="Helical" evidence="7">
    <location>
        <begin position="284"/>
        <end position="306"/>
    </location>
</feature>
<dbReference type="GO" id="GO:0005886">
    <property type="term" value="C:plasma membrane"/>
    <property type="evidence" value="ECO:0007669"/>
    <property type="project" value="UniProtKB-SubCell"/>
</dbReference>
<evidence type="ECO:0000256" key="1">
    <source>
        <dbReference type="ARBA" id="ARBA00004651"/>
    </source>
</evidence>
<dbReference type="Pfam" id="PF19300">
    <property type="entry name" value="BPD_transp_1_N"/>
    <property type="match status" value="1"/>
</dbReference>
<feature type="domain" description="ABC transmembrane type-1" evidence="8">
    <location>
        <begin position="95"/>
        <end position="303"/>
    </location>
</feature>
<feature type="transmembrane region" description="Helical" evidence="7">
    <location>
        <begin position="238"/>
        <end position="264"/>
    </location>
</feature>
<dbReference type="Gene3D" id="1.10.3720.10">
    <property type="entry name" value="MetI-like"/>
    <property type="match status" value="1"/>
</dbReference>
<evidence type="ECO:0000313" key="9">
    <source>
        <dbReference type="EMBL" id="SDV50798.1"/>
    </source>
</evidence>
<comment type="similarity">
    <text evidence="7">Belongs to the binding-protein-dependent transport system permease family.</text>
</comment>
<keyword evidence="5 7" id="KW-1133">Transmembrane helix</keyword>
<dbReference type="SUPFAM" id="SSF161098">
    <property type="entry name" value="MetI-like"/>
    <property type="match status" value="1"/>
</dbReference>
<feature type="transmembrane region" description="Helical" evidence="7">
    <location>
        <begin position="179"/>
        <end position="200"/>
    </location>
</feature>
<name>A0A1H2PUE8_9BURK</name>
<keyword evidence="4 7" id="KW-0812">Transmembrane</keyword>
<dbReference type="PROSITE" id="PS50928">
    <property type="entry name" value="ABC_TM1"/>
    <property type="match status" value="1"/>
</dbReference>
<sequence length="317" mass="34274">MLRYLIRRLLYAVPIVVAVGFVCFMLVHIAPGDPINAIVSPDTPEAIIAQIRAQYGLDRPLAVQFGLWLVKVCHGDLGTSIATGRPVANELFAAMGATVRLSLIAALLGFVGGTILGLLAAWFRGSMLDKCLSTVAAAGVSIPHYWLGMLLVVVFSVKLQLLPAMGAGSSDSNVWQWDAAHMRFLVLPALTLSIIPMGIVMRTVHGAFIEVMNQEFVVTLHAKGLQGRRIAFHMLKNAAPSVLAVMGLQLGYLIGGSILVETVFAWPGTGYLLNQAIFQRDLPMLQGTILVLALVFVILNLLVDVCQTLLDPRIRRT</sequence>
<feature type="transmembrane region" description="Helical" evidence="7">
    <location>
        <begin position="135"/>
        <end position="159"/>
    </location>
</feature>
<evidence type="ECO:0000256" key="6">
    <source>
        <dbReference type="ARBA" id="ARBA00023136"/>
    </source>
</evidence>
<feature type="transmembrane region" description="Helical" evidence="7">
    <location>
        <begin position="9"/>
        <end position="30"/>
    </location>
</feature>